<gene>
    <name evidence="1" type="ORF">CDIF1296T_03182</name>
</gene>
<reference evidence="1 2" key="1">
    <citation type="journal article" date="2015" name="Genome Announc.">
        <title>Complete Genome Sequence of the Clostridium difficile Type Strain DSM 1296T.</title>
        <authorList>
            <person name="Riedel T."/>
            <person name="Bunk B."/>
            <person name="Wittmann J."/>
            <person name="Thurmer A."/>
            <person name="Sproer C."/>
            <person name="Gronow S."/>
            <person name="Liesegang H."/>
            <person name="Daniel R."/>
            <person name="Overmann J."/>
        </authorList>
    </citation>
    <scope>NUCLEOTIDE SEQUENCE [LARGE SCALE GENOMIC DNA]</scope>
    <source>
        <strain evidence="2">ATCC 9689 / DSM 1296 / BCRC 10642 / JCM 1296 / NCIMB 10666 / NCTC 11209 / 90556-M6S</strain>
    </source>
</reference>
<evidence type="ECO:0000313" key="2">
    <source>
        <dbReference type="Proteomes" id="UP001510562"/>
    </source>
</evidence>
<dbReference type="Proteomes" id="UP001510562">
    <property type="component" value="Chromosome"/>
</dbReference>
<proteinExistence type="predicted"/>
<organism evidence="1 2">
    <name type="scientific">Clostridioides difficile ATCC 9689 = DSM 1296</name>
    <dbReference type="NCBI Taxonomy" id="1121308"/>
    <lineage>
        <taxon>Bacteria</taxon>
        <taxon>Bacillati</taxon>
        <taxon>Bacillota</taxon>
        <taxon>Clostridia</taxon>
        <taxon>Peptostreptococcales</taxon>
        <taxon>Peptostreptococcaceae</taxon>
        <taxon>Clostridioides</taxon>
    </lineage>
</organism>
<protein>
    <submittedName>
        <fullName evidence="1">Lantibiotic ABC transporter ATP-binding protein</fullName>
    </submittedName>
</protein>
<keyword evidence="1" id="KW-0547">Nucleotide-binding</keyword>
<name>A0AC59G352_CLODI</name>
<dbReference type="EMBL" id="CP011968">
    <property type="protein sequence ID" value="AKP44000.1"/>
    <property type="molecule type" value="Genomic_DNA"/>
</dbReference>
<keyword evidence="2" id="KW-1185">Reference proteome</keyword>
<accession>A0AC59G352</accession>
<keyword evidence="1" id="KW-0067">ATP-binding</keyword>
<evidence type="ECO:0000313" key="1">
    <source>
        <dbReference type="EMBL" id="AKP44000.1"/>
    </source>
</evidence>
<sequence>MEKSSIKILIGLFIIGVIIILIFLNRTKTKNYLYQIFNVIINSTKLIFNYSWIYIFLCIIFSVFQGFFPIISLLIMQKMINAIQMKNIGQDIFLKLIFIYIVLEMIDLMAVEIYNLYSTTFMKRFTRHIEILMLEKANRLTTKDFENKEIYDLINRAQSQNGATVIDYFNSWILIFQQAITIFSSIIIIISYQYWIVILIIIAPVIQFYYSQKLGHEQYEISMKRTSEERKCWYINFLMLLGNSIKETILYGLGNLFINQYGKLKEKFILQDYKIMKKTFEMNFIIIIIGQLFTGVIYFHILLNGFWQKIYMGDVTTYITCITTIKNGIEVILSMMSTIYSKSLYMELLFRFFDIPEKTELNKTKLKIDNIEKIELKHLYYKFTEDSGYVLKDINLELKKNSPIALVGRNGSGKSTLIKIILGIYDDYEGDILINGINLHNIEKENYYNKISCVFQDYTKYEASVKENVGYGNLDQINNEDLIKESLIKSGLDINQLGSNKLNTILGYWFGENQLSEGQWQKIAISRAMMKDADFYILDEPDAALDGIAENDMLLTYKKMFENKFGIFVSHKTHHLNLLCENIIVLNNGQIAECGNHEELIEKEGIYHQLYSSQIISKLETN</sequence>